<evidence type="ECO:0000256" key="1">
    <source>
        <dbReference type="ARBA" id="ARBA00004123"/>
    </source>
</evidence>
<reference evidence="7 8" key="1">
    <citation type="journal article" date="2016" name="Sci. Rep.">
        <title>The Dendrobium catenatum Lindl. genome sequence provides insights into polysaccharide synthase, floral development and adaptive evolution.</title>
        <authorList>
            <person name="Zhang G.Q."/>
            <person name="Xu Q."/>
            <person name="Bian C."/>
            <person name="Tsai W.C."/>
            <person name="Yeh C.M."/>
            <person name="Liu K.W."/>
            <person name="Yoshida K."/>
            <person name="Zhang L.S."/>
            <person name="Chang S.B."/>
            <person name="Chen F."/>
            <person name="Shi Y."/>
            <person name="Su Y.Y."/>
            <person name="Zhang Y.Q."/>
            <person name="Chen L.J."/>
            <person name="Yin Y."/>
            <person name="Lin M."/>
            <person name="Huang H."/>
            <person name="Deng H."/>
            <person name="Wang Z.W."/>
            <person name="Zhu S.L."/>
            <person name="Zhao X."/>
            <person name="Deng C."/>
            <person name="Niu S.C."/>
            <person name="Huang J."/>
            <person name="Wang M."/>
            <person name="Liu G.H."/>
            <person name="Yang H.J."/>
            <person name="Xiao X.J."/>
            <person name="Hsiao Y.Y."/>
            <person name="Wu W.L."/>
            <person name="Chen Y.Y."/>
            <person name="Mitsuda N."/>
            <person name="Ohme-Takagi M."/>
            <person name="Luo Y.B."/>
            <person name="Van de Peer Y."/>
            <person name="Liu Z.J."/>
        </authorList>
    </citation>
    <scope>NUCLEOTIDE SEQUENCE [LARGE SCALE GENOMIC DNA]</scope>
    <source>
        <tissue evidence="7">The whole plant</tissue>
    </source>
</reference>
<reference evidence="7 8" key="2">
    <citation type="journal article" date="2017" name="Nature">
        <title>The Apostasia genome and the evolution of orchids.</title>
        <authorList>
            <person name="Zhang G.Q."/>
            <person name="Liu K.W."/>
            <person name="Li Z."/>
            <person name="Lohaus R."/>
            <person name="Hsiao Y.Y."/>
            <person name="Niu S.C."/>
            <person name="Wang J.Y."/>
            <person name="Lin Y.C."/>
            <person name="Xu Q."/>
            <person name="Chen L.J."/>
            <person name="Yoshida K."/>
            <person name="Fujiwara S."/>
            <person name="Wang Z.W."/>
            <person name="Zhang Y.Q."/>
            <person name="Mitsuda N."/>
            <person name="Wang M."/>
            <person name="Liu G.H."/>
            <person name="Pecoraro L."/>
            <person name="Huang H.X."/>
            <person name="Xiao X.J."/>
            <person name="Lin M."/>
            <person name="Wu X.Y."/>
            <person name="Wu W.L."/>
            <person name="Chen Y.Y."/>
            <person name="Chang S.B."/>
            <person name="Sakamoto S."/>
            <person name="Ohme-Takagi M."/>
            <person name="Yagi M."/>
            <person name="Zeng S.J."/>
            <person name="Shen C.Y."/>
            <person name="Yeh C.M."/>
            <person name="Luo Y.B."/>
            <person name="Tsai W.C."/>
            <person name="Van de Peer Y."/>
            <person name="Liu Z.J."/>
        </authorList>
    </citation>
    <scope>NUCLEOTIDE SEQUENCE [LARGE SCALE GENOMIC DNA]</scope>
    <source>
        <tissue evidence="7">The whole plant</tissue>
    </source>
</reference>
<proteinExistence type="predicted"/>
<dbReference type="InterPro" id="IPR036879">
    <property type="entry name" value="TF_MADSbox_sf"/>
</dbReference>
<dbReference type="Proteomes" id="UP000233837">
    <property type="component" value="Unassembled WGS sequence"/>
</dbReference>
<dbReference type="InterPro" id="IPR050142">
    <property type="entry name" value="MADS-box/MEF2_TF"/>
</dbReference>
<keyword evidence="4" id="KW-0804">Transcription</keyword>
<keyword evidence="3" id="KW-0238">DNA-binding</keyword>
<evidence type="ECO:0000256" key="3">
    <source>
        <dbReference type="ARBA" id="ARBA00023125"/>
    </source>
</evidence>
<evidence type="ECO:0000259" key="6">
    <source>
        <dbReference type="PROSITE" id="PS50066"/>
    </source>
</evidence>
<dbReference type="SMART" id="SM00432">
    <property type="entry name" value="MADS"/>
    <property type="match status" value="1"/>
</dbReference>
<evidence type="ECO:0000313" key="7">
    <source>
        <dbReference type="EMBL" id="PKU66191.1"/>
    </source>
</evidence>
<dbReference type="Pfam" id="PF00319">
    <property type="entry name" value="SRF-TF"/>
    <property type="match status" value="1"/>
</dbReference>
<dbReference type="CDD" id="cd00120">
    <property type="entry name" value="MADS"/>
    <property type="match status" value="1"/>
</dbReference>
<keyword evidence="2" id="KW-0805">Transcription regulation</keyword>
<keyword evidence="8" id="KW-1185">Reference proteome</keyword>
<dbReference type="GO" id="GO:0005634">
    <property type="term" value="C:nucleus"/>
    <property type="evidence" value="ECO:0007669"/>
    <property type="project" value="UniProtKB-SubCell"/>
</dbReference>
<dbReference type="EMBL" id="KZ503291">
    <property type="protein sequence ID" value="PKU66191.1"/>
    <property type="molecule type" value="Genomic_DNA"/>
</dbReference>
<keyword evidence="5" id="KW-0539">Nucleus</keyword>
<evidence type="ECO:0000313" key="8">
    <source>
        <dbReference type="Proteomes" id="UP000233837"/>
    </source>
</evidence>
<protein>
    <submittedName>
        <fullName evidence="7">MADS-box transcription factor 29</fullName>
    </submittedName>
</protein>
<sequence length="206" mass="23547">MAGKGRKKLDNKLIEKAKARMVCFSKRHKGLFKKADELSILSGAKIGILTFSQAGKLYCSDTEILNSLLCSQVDIPQEKESEVDWESAFAEDMTTDAHFCSQFDSYPEKDVEEDALNSASVKAMVEELYCSNTIADSLLRREFEISLEKEAGNHWEFDFAEAMAGKNLPFWFNRVDAQIMSYEELQRFERAILEYAQMQQAKTSYK</sequence>
<dbReference type="InterPro" id="IPR002100">
    <property type="entry name" value="TF_MADSbox"/>
</dbReference>
<evidence type="ECO:0000256" key="5">
    <source>
        <dbReference type="ARBA" id="ARBA00023242"/>
    </source>
</evidence>
<dbReference type="PANTHER" id="PTHR48019">
    <property type="entry name" value="SERUM RESPONSE FACTOR HOMOLOG"/>
    <property type="match status" value="1"/>
</dbReference>
<dbReference type="GO" id="GO:0003677">
    <property type="term" value="F:DNA binding"/>
    <property type="evidence" value="ECO:0007669"/>
    <property type="project" value="UniProtKB-KW"/>
</dbReference>
<evidence type="ECO:0000256" key="2">
    <source>
        <dbReference type="ARBA" id="ARBA00023015"/>
    </source>
</evidence>
<dbReference type="GO" id="GO:0046983">
    <property type="term" value="F:protein dimerization activity"/>
    <property type="evidence" value="ECO:0007669"/>
    <property type="project" value="InterPro"/>
</dbReference>
<dbReference type="SUPFAM" id="SSF55455">
    <property type="entry name" value="SRF-like"/>
    <property type="match status" value="1"/>
</dbReference>
<feature type="domain" description="MADS-box" evidence="6">
    <location>
        <begin position="4"/>
        <end position="58"/>
    </location>
</feature>
<name>A0A2I0VS08_9ASPA</name>
<comment type="subcellular location">
    <subcellularLocation>
        <location evidence="1">Nucleus</location>
    </subcellularLocation>
</comment>
<accession>A0A2I0VS08</accession>
<dbReference type="AlphaFoldDB" id="A0A2I0VS08"/>
<dbReference type="Gene3D" id="3.40.1810.10">
    <property type="entry name" value="Transcription factor, MADS-box"/>
    <property type="match status" value="1"/>
</dbReference>
<dbReference type="PRINTS" id="PR00404">
    <property type="entry name" value="MADSDOMAIN"/>
</dbReference>
<gene>
    <name evidence="7" type="primary">MADS29</name>
    <name evidence="7" type="ORF">MA16_Dca009565</name>
</gene>
<dbReference type="PROSITE" id="PS50066">
    <property type="entry name" value="MADS_BOX_2"/>
    <property type="match status" value="1"/>
</dbReference>
<organism evidence="7 8">
    <name type="scientific">Dendrobium catenatum</name>
    <dbReference type="NCBI Taxonomy" id="906689"/>
    <lineage>
        <taxon>Eukaryota</taxon>
        <taxon>Viridiplantae</taxon>
        <taxon>Streptophyta</taxon>
        <taxon>Embryophyta</taxon>
        <taxon>Tracheophyta</taxon>
        <taxon>Spermatophyta</taxon>
        <taxon>Magnoliopsida</taxon>
        <taxon>Liliopsida</taxon>
        <taxon>Asparagales</taxon>
        <taxon>Orchidaceae</taxon>
        <taxon>Epidendroideae</taxon>
        <taxon>Malaxideae</taxon>
        <taxon>Dendrobiinae</taxon>
        <taxon>Dendrobium</taxon>
    </lineage>
</organism>
<evidence type="ECO:0000256" key="4">
    <source>
        <dbReference type="ARBA" id="ARBA00023163"/>
    </source>
</evidence>